<name>A0A8S2ZPX5_9BILA</name>
<dbReference type="Proteomes" id="UP000681967">
    <property type="component" value="Unassembled WGS sequence"/>
</dbReference>
<gene>
    <name evidence="3" type="ORF">BYL167_LOCUS42224</name>
</gene>
<accession>A0A8S2ZPX5</accession>
<dbReference type="InterPro" id="IPR039551">
    <property type="entry name" value="Cho/carn_acyl_trans"/>
</dbReference>
<evidence type="ECO:0000313" key="4">
    <source>
        <dbReference type="Proteomes" id="UP000681967"/>
    </source>
</evidence>
<dbReference type="AlphaFoldDB" id="A0A8S2ZPX5"/>
<feature type="non-terminal residue" evidence="3">
    <location>
        <position position="1"/>
    </location>
</feature>
<dbReference type="SUPFAM" id="SSF52777">
    <property type="entry name" value="CoA-dependent acyltransferases"/>
    <property type="match status" value="1"/>
</dbReference>
<feature type="domain" description="Choline/carnitine acyltransferase" evidence="2">
    <location>
        <begin position="2"/>
        <end position="197"/>
    </location>
</feature>
<dbReference type="Pfam" id="PF00755">
    <property type="entry name" value="Carn_acyltransf"/>
    <property type="match status" value="1"/>
</dbReference>
<proteinExistence type="inferred from homology"/>
<dbReference type="InterPro" id="IPR000542">
    <property type="entry name" value="Carn_acyl_trans"/>
</dbReference>
<comment type="caution">
    <text evidence="3">The sequence shown here is derived from an EMBL/GenBank/DDBJ whole genome shotgun (WGS) entry which is preliminary data.</text>
</comment>
<dbReference type="EMBL" id="CAJOBH010109110">
    <property type="protein sequence ID" value="CAF4652328.1"/>
    <property type="molecule type" value="Genomic_DNA"/>
</dbReference>
<evidence type="ECO:0000259" key="2">
    <source>
        <dbReference type="Pfam" id="PF00755"/>
    </source>
</evidence>
<sequence length="214" mass="24134">TKLNVKVYQETVLSKNLLKSSELSPDSIMQLGIQMAYYKMYHRFVSAYESCSTAIYKHGRTETIRPVTNETKNFIETLTKSNDENLKKQLLKNASDKHQRLIKAAATGHGFDRHLFALKYLQQVENKESHLHPLFTDQSYQLMNHTILSTSTVASKHIAAGGFGPVVDDGLGIGYLIDDDHCGLLVTSYMENESQNFIEAANQSYKELANIIKS</sequence>
<dbReference type="PANTHER" id="PTHR22589">
    <property type="entry name" value="CARNITINE O-ACYLTRANSFERASE"/>
    <property type="match status" value="1"/>
</dbReference>
<reference evidence="3" key="1">
    <citation type="submission" date="2021-02" db="EMBL/GenBank/DDBJ databases">
        <authorList>
            <person name="Nowell W R."/>
        </authorList>
    </citation>
    <scope>NUCLEOTIDE SEQUENCE</scope>
</reference>
<protein>
    <recommendedName>
        <fullName evidence="2">Choline/carnitine acyltransferase domain-containing protein</fullName>
    </recommendedName>
</protein>
<dbReference type="PANTHER" id="PTHR22589:SF16">
    <property type="entry name" value="CARNITINE O-PALMITOYLTRANSFERASE 2, MITOCHONDRIAL"/>
    <property type="match status" value="1"/>
</dbReference>
<organism evidence="3 4">
    <name type="scientific">Rotaria magnacalcarata</name>
    <dbReference type="NCBI Taxonomy" id="392030"/>
    <lineage>
        <taxon>Eukaryota</taxon>
        <taxon>Metazoa</taxon>
        <taxon>Spiralia</taxon>
        <taxon>Gnathifera</taxon>
        <taxon>Rotifera</taxon>
        <taxon>Eurotatoria</taxon>
        <taxon>Bdelloidea</taxon>
        <taxon>Philodinida</taxon>
        <taxon>Philodinidae</taxon>
        <taxon>Rotaria</taxon>
    </lineage>
</organism>
<dbReference type="InterPro" id="IPR023213">
    <property type="entry name" value="CAT-like_dom_sf"/>
</dbReference>
<comment type="similarity">
    <text evidence="1">Belongs to the carnitine/choline acetyltransferase family.</text>
</comment>
<dbReference type="GO" id="GO:0004095">
    <property type="term" value="F:carnitine O-palmitoyltransferase activity"/>
    <property type="evidence" value="ECO:0007669"/>
    <property type="project" value="TreeGrafter"/>
</dbReference>
<dbReference type="Gene3D" id="3.30.559.10">
    <property type="entry name" value="Chloramphenicol acetyltransferase-like domain"/>
    <property type="match status" value="1"/>
</dbReference>
<evidence type="ECO:0000313" key="3">
    <source>
        <dbReference type="EMBL" id="CAF4652328.1"/>
    </source>
</evidence>
<evidence type="ECO:0000256" key="1">
    <source>
        <dbReference type="ARBA" id="ARBA00005232"/>
    </source>
</evidence>
<dbReference type="GO" id="GO:0006635">
    <property type="term" value="P:fatty acid beta-oxidation"/>
    <property type="evidence" value="ECO:0007669"/>
    <property type="project" value="TreeGrafter"/>
</dbReference>
<dbReference type="GO" id="GO:0005739">
    <property type="term" value="C:mitochondrion"/>
    <property type="evidence" value="ECO:0007669"/>
    <property type="project" value="TreeGrafter"/>
</dbReference>